<dbReference type="AlphaFoldDB" id="A0A6S6M0Q2"/>
<evidence type="ECO:0000313" key="2">
    <source>
        <dbReference type="Proteomes" id="UP000515472"/>
    </source>
</evidence>
<protein>
    <submittedName>
        <fullName evidence="1">Uncharacterized protein</fullName>
    </submittedName>
</protein>
<accession>A0A6S6M0Q2</accession>
<reference evidence="1 2" key="1">
    <citation type="submission" date="2020-06" db="EMBL/GenBank/DDBJ databases">
        <title>Interaction of electrochemicaly active bacteria, Geobacter bremensis R4 on different carbon anode.</title>
        <authorList>
            <person name="Meng L."/>
            <person name="Yoshida N."/>
        </authorList>
    </citation>
    <scope>NUCLEOTIDE SEQUENCE [LARGE SCALE GENOMIC DNA]</scope>
    <source>
        <strain evidence="1 2">R4</strain>
    </source>
</reference>
<keyword evidence="2" id="KW-1185">Reference proteome</keyword>
<dbReference type="Proteomes" id="UP000515472">
    <property type="component" value="Chromosome"/>
</dbReference>
<dbReference type="KEGG" id="gbn:GEOBRER4_26820"/>
<gene>
    <name evidence="1" type="ORF">GEOBRER4_n2786</name>
</gene>
<sequence length="83" mass="9733">MAIMIPDEIEEFTTCGEEAFYRFLRLAAKPDERFCVWYSPDIFGREPDFVLFCPEVGLIVFEVDEGQDVYNLLTRIREETNDA</sequence>
<evidence type="ECO:0000313" key="1">
    <source>
        <dbReference type="EMBL" id="BCG47932.1"/>
    </source>
</evidence>
<proteinExistence type="predicted"/>
<organism evidence="1 2">
    <name type="scientific">Citrifermentans bremense</name>
    <dbReference type="NCBI Taxonomy" id="60035"/>
    <lineage>
        <taxon>Bacteria</taxon>
        <taxon>Pseudomonadati</taxon>
        <taxon>Thermodesulfobacteriota</taxon>
        <taxon>Desulfuromonadia</taxon>
        <taxon>Geobacterales</taxon>
        <taxon>Geobacteraceae</taxon>
        <taxon>Citrifermentans</taxon>
    </lineage>
</organism>
<dbReference type="EMBL" id="AP023213">
    <property type="protein sequence ID" value="BCG47932.1"/>
    <property type="molecule type" value="Genomic_DNA"/>
</dbReference>
<name>A0A6S6M0Q2_9BACT</name>
<dbReference type="RefSeq" id="WP_185242753.1">
    <property type="nucleotide sequence ID" value="NZ_AP023213.1"/>
</dbReference>